<reference evidence="2" key="1">
    <citation type="submission" date="2015-10" db="EMBL/GenBank/DDBJ databases">
        <authorList>
            <person name="Regsiter A."/>
            <person name="william w."/>
        </authorList>
    </citation>
    <scope>NUCLEOTIDE SEQUENCE</scope>
    <source>
        <strain evidence="2">Montdore</strain>
    </source>
</reference>
<evidence type="ECO:0000313" key="2">
    <source>
        <dbReference type="EMBL" id="CUS12339.1"/>
    </source>
</evidence>
<gene>
    <name evidence="2" type="ORF">GSTUAT00003578001</name>
</gene>
<evidence type="ECO:0000313" key="3">
    <source>
        <dbReference type="Proteomes" id="UP001412239"/>
    </source>
</evidence>
<dbReference type="EMBL" id="LN890995">
    <property type="protein sequence ID" value="CUS12339.1"/>
    <property type="molecule type" value="Genomic_DNA"/>
</dbReference>
<feature type="signal peptide" evidence="1">
    <location>
        <begin position="1"/>
        <end position="20"/>
    </location>
</feature>
<proteinExistence type="predicted"/>
<protein>
    <recommendedName>
        <fullName evidence="4">GH16 domain-containing protein</fullName>
    </recommendedName>
</protein>
<keyword evidence="1" id="KW-0732">Signal</keyword>
<organism evidence="2 3">
    <name type="scientific">Tuber aestivum</name>
    <name type="common">summer truffle</name>
    <dbReference type="NCBI Taxonomy" id="59557"/>
    <lineage>
        <taxon>Eukaryota</taxon>
        <taxon>Fungi</taxon>
        <taxon>Dikarya</taxon>
        <taxon>Ascomycota</taxon>
        <taxon>Pezizomycotina</taxon>
        <taxon>Pezizomycetes</taxon>
        <taxon>Pezizales</taxon>
        <taxon>Tuberaceae</taxon>
        <taxon>Tuber</taxon>
    </lineage>
</organism>
<accession>A0A292PXQ1</accession>
<feature type="chain" id="PRO_5012200555" description="GH16 domain-containing protein" evidence="1">
    <location>
        <begin position="21"/>
        <end position="363"/>
    </location>
</feature>
<dbReference type="AlphaFoldDB" id="A0A292PXQ1"/>
<keyword evidence="3" id="KW-1185">Reference proteome</keyword>
<name>A0A292PXQ1_9PEZI</name>
<evidence type="ECO:0000256" key="1">
    <source>
        <dbReference type="SAM" id="SignalP"/>
    </source>
</evidence>
<dbReference type="Proteomes" id="UP001412239">
    <property type="component" value="Unassembled WGS sequence"/>
</dbReference>
<sequence length="363" mass="39450">MVRTSWSVLALSLLVGFVRASPSPADTMDEEDIAYSSTPEANFLKEQYSLCPGPDHGLLRVKNPFLYKWVGSYYDGTIETTITLSNSTLTCSAQAGTFNRTLSAVLSVLDSKYQTVPENVQKNPFIFLLNAWIPDVPFSGENLVPTQMPVGVLMDFESVAGFRAESNGGKYGDVNSPSVVDLSVGRSGEGWGFRGSYENSTEKQLGVDTSSFVYEFPTCNATQYANFLVQNYPAGADSSSPSVTASNANTTTLTGAFSSESAEFTISGQFAGHFDSWRLGDHKIDIALDKVLYGSYKMVFKGVLDTKHSHGLVVGSSPSWVPDANKTRDYACVQSGAGARGREVTWWLWVVLDVLLLTLWSGM</sequence>
<evidence type="ECO:0008006" key="4">
    <source>
        <dbReference type="Google" id="ProtNLM"/>
    </source>
</evidence>